<organism evidence="2 3">
    <name type="scientific">Tenuifilum thalassicum</name>
    <dbReference type="NCBI Taxonomy" id="2590900"/>
    <lineage>
        <taxon>Bacteria</taxon>
        <taxon>Pseudomonadati</taxon>
        <taxon>Bacteroidota</taxon>
        <taxon>Bacteroidia</taxon>
        <taxon>Bacteroidales</taxon>
        <taxon>Tenuifilaceae</taxon>
        <taxon>Tenuifilum</taxon>
    </lineage>
</organism>
<evidence type="ECO:0000259" key="1">
    <source>
        <dbReference type="PROSITE" id="PS51186"/>
    </source>
</evidence>
<dbReference type="Gene3D" id="3.40.630.30">
    <property type="match status" value="1"/>
</dbReference>
<dbReference type="Pfam" id="PF00583">
    <property type="entry name" value="Acetyltransf_1"/>
    <property type="match status" value="1"/>
</dbReference>
<dbReference type="SUPFAM" id="SSF55729">
    <property type="entry name" value="Acyl-CoA N-acyltransferases (Nat)"/>
    <property type="match status" value="1"/>
</dbReference>
<reference evidence="2 3" key="1">
    <citation type="submission" date="2019-07" db="EMBL/GenBank/DDBJ databases">
        <title>Thalassofilum flectens gen. nov., sp. nov., a novel moderate thermophilic anaerobe from a shallow sea hot spring in Kunashir Island (Russia), representing a new family in the order Bacteroidales, and proposal of Thalassofilacea fam. nov.</title>
        <authorList>
            <person name="Kochetkova T.V."/>
            <person name="Podosokorskaya O.A."/>
            <person name="Novikov A."/>
            <person name="Elcheninov A.G."/>
            <person name="Toshchakov S.V."/>
            <person name="Kublanov I.V."/>
        </authorList>
    </citation>
    <scope>NUCLEOTIDE SEQUENCE [LARGE SCALE GENOMIC DNA]</scope>
    <source>
        <strain evidence="2 3">38-H</strain>
    </source>
</reference>
<dbReference type="GO" id="GO:0016747">
    <property type="term" value="F:acyltransferase activity, transferring groups other than amino-acyl groups"/>
    <property type="evidence" value="ECO:0007669"/>
    <property type="project" value="InterPro"/>
</dbReference>
<proteinExistence type="predicted"/>
<dbReference type="InterPro" id="IPR016181">
    <property type="entry name" value="Acyl_CoA_acyltransferase"/>
</dbReference>
<dbReference type="PROSITE" id="PS51186">
    <property type="entry name" value="GNAT"/>
    <property type="match status" value="1"/>
</dbReference>
<dbReference type="AlphaFoldDB" id="A0A7D4BER4"/>
<gene>
    <name evidence="2" type="ORF">FHG85_07765</name>
</gene>
<name>A0A7D4BER4_9BACT</name>
<accession>A0A7D4BER4</accession>
<dbReference type="CDD" id="cd04301">
    <property type="entry name" value="NAT_SF"/>
    <property type="match status" value="1"/>
</dbReference>
<keyword evidence="2" id="KW-0808">Transferase</keyword>
<evidence type="ECO:0000313" key="2">
    <source>
        <dbReference type="EMBL" id="QKG80158.1"/>
    </source>
</evidence>
<dbReference type="RefSeq" id="WP_173074629.1">
    <property type="nucleotide sequence ID" value="NZ_CP041345.1"/>
</dbReference>
<dbReference type="InterPro" id="IPR000182">
    <property type="entry name" value="GNAT_dom"/>
</dbReference>
<evidence type="ECO:0000313" key="3">
    <source>
        <dbReference type="Proteomes" id="UP000500961"/>
    </source>
</evidence>
<dbReference type="PANTHER" id="PTHR43617">
    <property type="entry name" value="L-AMINO ACID N-ACETYLTRANSFERASE"/>
    <property type="match status" value="1"/>
</dbReference>
<keyword evidence="3" id="KW-1185">Reference proteome</keyword>
<dbReference type="EMBL" id="CP041345">
    <property type="protein sequence ID" value="QKG80158.1"/>
    <property type="molecule type" value="Genomic_DNA"/>
</dbReference>
<feature type="domain" description="N-acetyltransferase" evidence="1">
    <location>
        <begin position="4"/>
        <end position="141"/>
    </location>
</feature>
<dbReference type="KEGG" id="ttz:FHG85_07765"/>
<sequence length="145" mass="16857">MENITIRDFTPNDFEELNEVWQLTDLGNSKRGDNLEIIMQSIKMGGKLLVAVTQENRVIGTSWMTFDGRRIHLHHVGVHPQYQGKGIGKRLTIESLIYVKEKGYQVKLEVHKNNTRAINLYKQFGFQYLGDYDVYIIRDLQSINT</sequence>
<protein>
    <submittedName>
        <fullName evidence="2">GNAT family N-acetyltransferase</fullName>
    </submittedName>
</protein>
<dbReference type="InterPro" id="IPR050276">
    <property type="entry name" value="MshD_Acetyltransferase"/>
</dbReference>
<dbReference type="Proteomes" id="UP000500961">
    <property type="component" value="Chromosome"/>
</dbReference>